<sequence length="262" mass="28890">MHSAKGKNLNMLQYTSGHEAYDLEPLTERSELVCWTKMQAEAGQDLATIIARKERERLAGNGLFMWGVGNAPSSMISSLARLGRDVPVVFSLMKSKPKAVDLTPYITLVWRRYIDHSGGERDLPANVLVTSRGDHAGLKKRHYALMCFSETPLEFQRGQGFDHHAFRNASGTGAPVGASQVTSLLRRVDKMSEQADYEANFQARLVGSYWVKVTDPAMLDAERIGLMASRFDGDAADWLALVAEIRGEPTTPGGARHEGLLI</sequence>
<comment type="caution">
    <text evidence="1">The sequence shown here is derived from an EMBL/GenBank/DDBJ whole genome shotgun (WGS) entry which is preliminary data.</text>
</comment>
<dbReference type="AlphaFoldDB" id="A0A4V3APN9"/>
<evidence type="ECO:0000313" key="2">
    <source>
        <dbReference type="Proteomes" id="UP000295238"/>
    </source>
</evidence>
<accession>A0A4V3APN9</accession>
<protein>
    <submittedName>
        <fullName evidence="1">Uncharacterized protein</fullName>
    </submittedName>
</protein>
<evidence type="ECO:0000313" key="1">
    <source>
        <dbReference type="EMBL" id="TDK37565.1"/>
    </source>
</evidence>
<keyword evidence="2" id="KW-1185">Reference proteome</keyword>
<reference evidence="1 2" key="1">
    <citation type="submission" date="2019-03" db="EMBL/GenBank/DDBJ databases">
        <title>Rhizobium sp. nov., an bacterium isolated from biocrust in Mu Us Desert.</title>
        <authorList>
            <person name="Lixiong L."/>
        </authorList>
    </citation>
    <scope>NUCLEOTIDE SEQUENCE [LARGE SCALE GENOMIC DNA]</scope>
    <source>
        <strain evidence="1 2">SPY-1</strain>
    </source>
</reference>
<gene>
    <name evidence="1" type="ORF">E2F50_12020</name>
</gene>
<dbReference type="EMBL" id="SMTL01000002">
    <property type="protein sequence ID" value="TDK37565.1"/>
    <property type="molecule type" value="Genomic_DNA"/>
</dbReference>
<proteinExistence type="predicted"/>
<organism evidence="1 2">
    <name type="scientific">Rhizobium deserti</name>
    <dbReference type="NCBI Taxonomy" id="2547961"/>
    <lineage>
        <taxon>Bacteria</taxon>
        <taxon>Pseudomonadati</taxon>
        <taxon>Pseudomonadota</taxon>
        <taxon>Alphaproteobacteria</taxon>
        <taxon>Hyphomicrobiales</taxon>
        <taxon>Rhizobiaceae</taxon>
        <taxon>Rhizobium/Agrobacterium group</taxon>
        <taxon>Rhizobium</taxon>
    </lineage>
</organism>
<name>A0A4V3APN9_9HYPH</name>
<dbReference type="Proteomes" id="UP000295238">
    <property type="component" value="Unassembled WGS sequence"/>
</dbReference>